<accession>A0A6C0E7F2</accession>
<dbReference type="EMBL" id="MN739748">
    <property type="protein sequence ID" value="QHT24718.1"/>
    <property type="molecule type" value="Genomic_DNA"/>
</dbReference>
<sequence>MTEYTSGLPSYGTNYFWGFLRILENLSDQDLNVFRTLITDSNEIDANTESGKILRIVMVAIRHNCMLFGYESHENGGYYDNDTKFLTKFSKFYDDVILQIANLLKINTSLGMPHEKFIDSSSYWVRELPNNYISSDPQFITKLLSAKNDSDIESLSKTITLQKS</sequence>
<proteinExistence type="predicted"/>
<evidence type="ECO:0000313" key="1">
    <source>
        <dbReference type="EMBL" id="QHT24718.1"/>
    </source>
</evidence>
<reference evidence="1" key="1">
    <citation type="journal article" date="2020" name="Nature">
        <title>Giant virus diversity and host interactions through global metagenomics.</title>
        <authorList>
            <person name="Schulz F."/>
            <person name="Roux S."/>
            <person name="Paez-Espino D."/>
            <person name="Jungbluth S."/>
            <person name="Walsh D.A."/>
            <person name="Denef V.J."/>
            <person name="McMahon K.D."/>
            <person name="Konstantinidis K.T."/>
            <person name="Eloe-Fadrosh E.A."/>
            <person name="Kyrpides N.C."/>
            <person name="Woyke T."/>
        </authorList>
    </citation>
    <scope>NUCLEOTIDE SEQUENCE</scope>
    <source>
        <strain evidence="1">GVMAG-M-3300023179-150</strain>
    </source>
</reference>
<organism evidence="1">
    <name type="scientific">viral metagenome</name>
    <dbReference type="NCBI Taxonomy" id="1070528"/>
    <lineage>
        <taxon>unclassified sequences</taxon>
        <taxon>metagenomes</taxon>
        <taxon>organismal metagenomes</taxon>
    </lineage>
</organism>
<name>A0A6C0E7F2_9ZZZZ</name>
<protein>
    <submittedName>
        <fullName evidence="1">Uncharacterized protein</fullName>
    </submittedName>
</protein>
<dbReference type="AlphaFoldDB" id="A0A6C0E7F2"/>